<dbReference type="EMBL" id="CP104013">
    <property type="protein sequence ID" value="UYP47115.1"/>
    <property type="molecule type" value="Genomic_DNA"/>
</dbReference>
<sequence length="321" mass="37400">MTFKLTKFSEINLVSLSSFIWENCLAFNRTEFTSSELILSKLLDHQSSHDASLLFSWKENNEFLGVLYLYLENSQYNIMNPGFFGQYPIIRKDLDYSLSLSNIIINLIQVLQEMHPEITSLKFELSPEHKKMPETSSIDEIMNDAGFNCVYSKLSLDLTNYTSNTINSISGLKFENYSPNLQKEFFHCYYESFMDADLAFFKNMSDEERNEMYLELLTPEYMNYAASFIVRKEKLIVGGAIIWNYSESSEKNAHLNLMCVHPHHQHQGIGQVLLDHAIQHIKHQKIPSLSLYTENDRSPYKFYTQFGFLPANGWKTFILNI</sequence>
<protein>
    <recommendedName>
        <fullName evidence="1">N-acetyltransferase domain-containing protein</fullName>
    </recommendedName>
</protein>
<feature type="domain" description="N-acetyltransferase" evidence="1">
    <location>
        <begin position="172"/>
        <end position="321"/>
    </location>
</feature>
<reference evidence="2" key="1">
    <citation type="submission" date="2022-09" db="EMBL/GenBank/DDBJ databases">
        <title>Actin cytoskeleton and complex cell architecture in an #Asgard archaeon.</title>
        <authorList>
            <person name="Ponce Toledo R.I."/>
            <person name="Schleper C."/>
            <person name="Rodrigues Oliveira T."/>
            <person name="Wollweber F."/>
            <person name="Xu J."/>
            <person name="Rittmann S."/>
            <person name="Klingl A."/>
            <person name="Pilhofer M."/>
        </authorList>
    </citation>
    <scope>NUCLEOTIDE SEQUENCE</scope>
    <source>
        <strain evidence="2">B-35</strain>
    </source>
</reference>
<dbReference type="CDD" id="cd04301">
    <property type="entry name" value="NAT_SF"/>
    <property type="match status" value="1"/>
</dbReference>
<dbReference type="Proteomes" id="UP001208689">
    <property type="component" value="Chromosome"/>
</dbReference>
<gene>
    <name evidence="2" type="ORF">NEF87_003400</name>
</gene>
<dbReference type="PROSITE" id="PS51186">
    <property type="entry name" value="GNAT"/>
    <property type="match status" value="1"/>
</dbReference>
<evidence type="ECO:0000259" key="1">
    <source>
        <dbReference type="PROSITE" id="PS51186"/>
    </source>
</evidence>
<evidence type="ECO:0000313" key="2">
    <source>
        <dbReference type="EMBL" id="UYP47115.1"/>
    </source>
</evidence>
<dbReference type="Pfam" id="PF13508">
    <property type="entry name" value="Acetyltransf_7"/>
    <property type="match status" value="1"/>
</dbReference>
<organism evidence="2 3">
    <name type="scientific">Candidatus Lokiarchaeum ossiferum</name>
    <dbReference type="NCBI Taxonomy" id="2951803"/>
    <lineage>
        <taxon>Archaea</taxon>
        <taxon>Promethearchaeati</taxon>
        <taxon>Promethearchaeota</taxon>
        <taxon>Promethearchaeia</taxon>
        <taxon>Promethearchaeales</taxon>
        <taxon>Promethearchaeaceae</taxon>
        <taxon>Candidatus Lokiarchaeum</taxon>
    </lineage>
</organism>
<proteinExistence type="predicted"/>
<dbReference type="InterPro" id="IPR000182">
    <property type="entry name" value="GNAT_dom"/>
</dbReference>
<evidence type="ECO:0000313" key="3">
    <source>
        <dbReference type="Proteomes" id="UP001208689"/>
    </source>
</evidence>
<dbReference type="Gene3D" id="3.40.630.30">
    <property type="match status" value="1"/>
</dbReference>
<accession>A0ABY6HUB4</accession>
<keyword evidence="3" id="KW-1185">Reference proteome</keyword>
<dbReference type="SUPFAM" id="SSF55729">
    <property type="entry name" value="Acyl-CoA N-acyltransferases (Nat)"/>
    <property type="match status" value="1"/>
</dbReference>
<dbReference type="InterPro" id="IPR016181">
    <property type="entry name" value="Acyl_CoA_acyltransferase"/>
</dbReference>
<name>A0ABY6HUB4_9ARCH</name>